<dbReference type="PANTHER" id="PTHR45431">
    <property type="entry name" value="RHODANESE-LIKE DOMAIN-CONTAINING PROTEIN 15, CHLOROPLASTIC"/>
    <property type="match status" value="1"/>
</dbReference>
<dbReference type="Gene3D" id="3.40.250.10">
    <property type="entry name" value="Rhodanese-like domain"/>
    <property type="match status" value="2"/>
</dbReference>
<dbReference type="AlphaFoldDB" id="A0A7S1QAH7"/>
<dbReference type="InterPro" id="IPR052367">
    <property type="entry name" value="Thiosulfate_ST/Rhodanese-like"/>
</dbReference>
<dbReference type="EMBL" id="HBGF01029716">
    <property type="protein sequence ID" value="CAD9125711.1"/>
    <property type="molecule type" value="Transcribed_RNA"/>
</dbReference>
<reference evidence="3" key="1">
    <citation type="submission" date="2021-01" db="EMBL/GenBank/DDBJ databases">
        <authorList>
            <person name="Corre E."/>
            <person name="Pelletier E."/>
            <person name="Niang G."/>
            <person name="Scheremetjew M."/>
            <person name="Finn R."/>
            <person name="Kale V."/>
            <person name="Holt S."/>
            <person name="Cochrane G."/>
            <person name="Meng A."/>
            <person name="Brown T."/>
            <person name="Cohen L."/>
        </authorList>
    </citation>
    <scope>NUCLEOTIDE SEQUENCE</scope>
    <source>
        <strain evidence="3">CCAP 1951/1</strain>
    </source>
</reference>
<accession>A0A7S1QAH7</accession>
<feature type="compositionally biased region" description="Low complexity" evidence="1">
    <location>
        <begin position="162"/>
        <end position="177"/>
    </location>
</feature>
<dbReference type="PROSITE" id="PS50206">
    <property type="entry name" value="RHODANESE_3"/>
    <property type="match status" value="2"/>
</dbReference>
<dbReference type="SUPFAM" id="SSF52821">
    <property type="entry name" value="Rhodanese/Cell cycle control phosphatase"/>
    <property type="match status" value="2"/>
</dbReference>
<protein>
    <recommendedName>
        <fullName evidence="2">Rhodanese domain-containing protein</fullName>
    </recommendedName>
</protein>
<feature type="compositionally biased region" description="Basic and acidic residues" evidence="1">
    <location>
        <begin position="144"/>
        <end position="161"/>
    </location>
</feature>
<evidence type="ECO:0000256" key="1">
    <source>
        <dbReference type="SAM" id="MobiDB-lite"/>
    </source>
</evidence>
<dbReference type="PANTHER" id="PTHR45431:SF3">
    <property type="entry name" value="RHODANESE-LIKE DOMAIN-CONTAINING PROTEIN 15, CHLOROPLASTIC"/>
    <property type="match status" value="1"/>
</dbReference>
<dbReference type="InterPro" id="IPR001763">
    <property type="entry name" value="Rhodanese-like_dom"/>
</dbReference>
<proteinExistence type="predicted"/>
<evidence type="ECO:0000313" key="3">
    <source>
        <dbReference type="EMBL" id="CAD9125711.1"/>
    </source>
</evidence>
<sequence>MLRRTVFHRHNATRWCSLPDFDCAVAEAASASAAAAHPSHRVLLVDVRTRAQFAAAHAPGAVFLEHGFYLEGWAGSVIRHSRRPFAVIGDGSDARTADAIAALEARGFTGCVAALQGGFEAWGRHGRDTASLPSLTAAELVARQSRDAQRMEEESELRALEAAHSSGPQSAPSSAQSRLGSSWTSRRLLFDVRSREEWDAGRARGAVHCPIVVDLASAVPDGSDWHPRIADAEAASLSATLHAALRTPTGGGQRSSDVGEKRSAMQSFAARRSQRQGSPQSAERVSATAEPPLPRSVVVYCAGGYRSLTMCCLMRNAMAASRSTAATDATATASNVSFVNLADGYSALQRVAPRDQLELPETGNPVGAPS</sequence>
<feature type="domain" description="Rhodanese" evidence="2">
    <location>
        <begin position="188"/>
        <end position="357"/>
    </location>
</feature>
<feature type="region of interest" description="Disordered" evidence="1">
    <location>
        <begin position="245"/>
        <end position="289"/>
    </location>
</feature>
<dbReference type="CDD" id="cd00158">
    <property type="entry name" value="RHOD"/>
    <property type="match status" value="1"/>
</dbReference>
<dbReference type="SMART" id="SM00450">
    <property type="entry name" value="RHOD"/>
    <property type="match status" value="2"/>
</dbReference>
<gene>
    <name evidence="3" type="ORF">NDES1114_LOCUS19740</name>
</gene>
<dbReference type="Pfam" id="PF00581">
    <property type="entry name" value="Rhodanese"/>
    <property type="match status" value="1"/>
</dbReference>
<evidence type="ECO:0000259" key="2">
    <source>
        <dbReference type="PROSITE" id="PS50206"/>
    </source>
</evidence>
<name>A0A7S1QAH7_NEODS</name>
<organism evidence="3">
    <name type="scientific">Neobodo designis</name>
    <name type="common">Flagellated protozoan</name>
    <name type="synonym">Bodo designis</name>
    <dbReference type="NCBI Taxonomy" id="312471"/>
    <lineage>
        <taxon>Eukaryota</taxon>
        <taxon>Discoba</taxon>
        <taxon>Euglenozoa</taxon>
        <taxon>Kinetoplastea</taxon>
        <taxon>Metakinetoplastina</taxon>
        <taxon>Neobodonida</taxon>
        <taxon>Neobodo</taxon>
    </lineage>
</organism>
<feature type="region of interest" description="Disordered" evidence="1">
    <location>
        <begin position="143"/>
        <end position="179"/>
    </location>
</feature>
<dbReference type="InterPro" id="IPR036873">
    <property type="entry name" value="Rhodanese-like_dom_sf"/>
</dbReference>
<feature type="domain" description="Rhodanese" evidence="2">
    <location>
        <begin position="38"/>
        <end position="131"/>
    </location>
</feature>